<keyword evidence="1 2" id="KW-0812">Transmembrane</keyword>
<name>G7IS87_MEDTR</name>
<feature type="transmembrane region" description="Helical" evidence="1">
    <location>
        <begin position="6"/>
        <end position="24"/>
    </location>
</feature>
<accession>G7IS87</accession>
<reference evidence="2 4" key="1">
    <citation type="journal article" date="2011" name="Nature">
        <title>The Medicago genome provides insight into the evolution of rhizobial symbioses.</title>
        <authorList>
            <person name="Young N.D."/>
            <person name="Debelle F."/>
            <person name="Oldroyd G.E."/>
            <person name="Geurts R."/>
            <person name="Cannon S.B."/>
            <person name="Udvardi M.K."/>
            <person name="Benedito V.A."/>
            <person name="Mayer K.F."/>
            <person name="Gouzy J."/>
            <person name="Schoof H."/>
            <person name="Van de Peer Y."/>
            <person name="Proost S."/>
            <person name="Cook D.R."/>
            <person name="Meyers B.C."/>
            <person name="Spannagl M."/>
            <person name="Cheung F."/>
            <person name="De Mita S."/>
            <person name="Krishnakumar V."/>
            <person name="Gundlach H."/>
            <person name="Zhou S."/>
            <person name="Mudge J."/>
            <person name="Bharti A.K."/>
            <person name="Murray J.D."/>
            <person name="Naoumkina M.A."/>
            <person name="Rosen B."/>
            <person name="Silverstein K.A."/>
            <person name="Tang H."/>
            <person name="Rombauts S."/>
            <person name="Zhao P.X."/>
            <person name="Zhou P."/>
            <person name="Barbe V."/>
            <person name="Bardou P."/>
            <person name="Bechner M."/>
            <person name="Bellec A."/>
            <person name="Berger A."/>
            <person name="Berges H."/>
            <person name="Bidwell S."/>
            <person name="Bisseling T."/>
            <person name="Choisne N."/>
            <person name="Couloux A."/>
            <person name="Denny R."/>
            <person name="Deshpande S."/>
            <person name="Dai X."/>
            <person name="Doyle J.J."/>
            <person name="Dudez A.M."/>
            <person name="Farmer A.D."/>
            <person name="Fouteau S."/>
            <person name="Franken C."/>
            <person name="Gibelin C."/>
            <person name="Gish J."/>
            <person name="Goldstein S."/>
            <person name="Gonzalez A.J."/>
            <person name="Green P.J."/>
            <person name="Hallab A."/>
            <person name="Hartog M."/>
            <person name="Hua A."/>
            <person name="Humphray S.J."/>
            <person name="Jeong D.H."/>
            <person name="Jing Y."/>
            <person name="Jocker A."/>
            <person name="Kenton S.M."/>
            <person name="Kim D.J."/>
            <person name="Klee K."/>
            <person name="Lai H."/>
            <person name="Lang C."/>
            <person name="Lin S."/>
            <person name="Macmil S.L."/>
            <person name="Magdelenat G."/>
            <person name="Matthews L."/>
            <person name="McCorrison J."/>
            <person name="Monaghan E.L."/>
            <person name="Mun J.H."/>
            <person name="Najar F.Z."/>
            <person name="Nicholson C."/>
            <person name="Noirot C."/>
            <person name="O'Bleness M."/>
            <person name="Paule C.R."/>
            <person name="Poulain J."/>
            <person name="Prion F."/>
            <person name="Qin B."/>
            <person name="Qu C."/>
            <person name="Retzel E.F."/>
            <person name="Riddle C."/>
            <person name="Sallet E."/>
            <person name="Samain S."/>
            <person name="Samson N."/>
            <person name="Sanders I."/>
            <person name="Saurat O."/>
            <person name="Scarpelli C."/>
            <person name="Schiex T."/>
            <person name="Segurens B."/>
            <person name="Severin A.J."/>
            <person name="Sherrier D.J."/>
            <person name="Shi R."/>
            <person name="Sims S."/>
            <person name="Singer S.R."/>
            <person name="Sinharoy S."/>
            <person name="Sterck L."/>
            <person name="Viollet A."/>
            <person name="Wang B.B."/>
            <person name="Wang K."/>
            <person name="Wang M."/>
            <person name="Wang X."/>
            <person name="Warfsmann J."/>
            <person name="Weissenbach J."/>
            <person name="White D.D."/>
            <person name="White J.D."/>
            <person name="Wiley G.B."/>
            <person name="Wincker P."/>
            <person name="Xing Y."/>
            <person name="Yang L."/>
            <person name="Yao Z."/>
            <person name="Ying F."/>
            <person name="Zhai J."/>
            <person name="Zhou L."/>
            <person name="Zuber A."/>
            <person name="Denarie J."/>
            <person name="Dixon R.A."/>
            <person name="May G.D."/>
            <person name="Schwartz D.C."/>
            <person name="Rogers J."/>
            <person name="Quetier F."/>
            <person name="Town C.D."/>
            <person name="Roe B.A."/>
        </authorList>
    </citation>
    <scope>NUCLEOTIDE SEQUENCE [LARGE SCALE GENOMIC DNA]</scope>
    <source>
        <strain evidence="2">A17</strain>
        <strain evidence="3 4">cv. Jemalong A17</strain>
    </source>
</reference>
<reference evidence="3" key="3">
    <citation type="submission" date="2015-04" db="UniProtKB">
        <authorList>
            <consortium name="EnsemblPlants"/>
        </authorList>
    </citation>
    <scope>IDENTIFICATION</scope>
    <source>
        <strain evidence="3">cv. Jemalong A17</strain>
    </source>
</reference>
<evidence type="ECO:0000313" key="4">
    <source>
        <dbReference type="Proteomes" id="UP000002051"/>
    </source>
</evidence>
<dbReference type="PaxDb" id="3880-AES63548"/>
<gene>
    <name evidence="2" type="ordered locus">MTR_2g009910</name>
</gene>
<dbReference type="EMBL" id="CM001218">
    <property type="protein sequence ID" value="AES63548.1"/>
    <property type="molecule type" value="Genomic_DNA"/>
</dbReference>
<dbReference type="HOGENOM" id="CLU_2743764_0_0_1"/>
<dbReference type="AlphaFoldDB" id="G7IS87"/>
<evidence type="ECO:0000313" key="3">
    <source>
        <dbReference type="EnsemblPlants" id="AES63548"/>
    </source>
</evidence>
<sequence length="71" mass="7859">MWWYNFVFCAIIILLLLSLFILEFRTKIESLNPEVSGSIPSGVNFGGVHTELALALNGPPRKWAVGLVPSD</sequence>
<evidence type="ECO:0000256" key="1">
    <source>
        <dbReference type="SAM" id="Phobius"/>
    </source>
</evidence>
<organism evidence="2 4">
    <name type="scientific">Medicago truncatula</name>
    <name type="common">Barrel medic</name>
    <name type="synonym">Medicago tribuloides</name>
    <dbReference type="NCBI Taxonomy" id="3880"/>
    <lineage>
        <taxon>Eukaryota</taxon>
        <taxon>Viridiplantae</taxon>
        <taxon>Streptophyta</taxon>
        <taxon>Embryophyta</taxon>
        <taxon>Tracheophyta</taxon>
        <taxon>Spermatophyta</taxon>
        <taxon>Magnoliopsida</taxon>
        <taxon>eudicotyledons</taxon>
        <taxon>Gunneridae</taxon>
        <taxon>Pentapetalae</taxon>
        <taxon>rosids</taxon>
        <taxon>fabids</taxon>
        <taxon>Fabales</taxon>
        <taxon>Fabaceae</taxon>
        <taxon>Papilionoideae</taxon>
        <taxon>50 kb inversion clade</taxon>
        <taxon>NPAAA clade</taxon>
        <taxon>Hologalegina</taxon>
        <taxon>IRL clade</taxon>
        <taxon>Trifolieae</taxon>
        <taxon>Medicago</taxon>
    </lineage>
</organism>
<reference evidence="2 4" key="2">
    <citation type="journal article" date="2014" name="BMC Genomics">
        <title>An improved genome release (version Mt4.0) for the model legume Medicago truncatula.</title>
        <authorList>
            <person name="Tang H."/>
            <person name="Krishnakumar V."/>
            <person name="Bidwell S."/>
            <person name="Rosen B."/>
            <person name="Chan A."/>
            <person name="Zhou S."/>
            <person name="Gentzbittel L."/>
            <person name="Childs K.L."/>
            <person name="Yandell M."/>
            <person name="Gundlach H."/>
            <person name="Mayer K.F."/>
            <person name="Schwartz D.C."/>
            <person name="Town C.D."/>
        </authorList>
    </citation>
    <scope>GENOME REANNOTATION</scope>
    <source>
        <strain evidence="3 4">cv. Jemalong A17</strain>
    </source>
</reference>
<dbReference type="EnsemblPlants" id="AES63548">
    <property type="protein sequence ID" value="AES63548"/>
    <property type="gene ID" value="MTR_2g009910"/>
</dbReference>
<keyword evidence="1" id="KW-1133">Transmembrane helix</keyword>
<protein>
    <submittedName>
        <fullName evidence="2">Transmembrane protein, putative</fullName>
    </submittedName>
</protein>
<keyword evidence="1" id="KW-0472">Membrane</keyword>
<dbReference type="Proteomes" id="UP000002051">
    <property type="component" value="Chromosome 2"/>
</dbReference>
<evidence type="ECO:0000313" key="2">
    <source>
        <dbReference type="EMBL" id="AES63548.1"/>
    </source>
</evidence>
<proteinExistence type="predicted"/>
<keyword evidence="4" id="KW-1185">Reference proteome</keyword>